<gene>
    <name evidence="1" type="ORF">HDF16_003480</name>
</gene>
<dbReference type="AlphaFoldDB" id="A0A7W7ZGD1"/>
<reference evidence="1 2" key="1">
    <citation type="submission" date="2020-08" db="EMBL/GenBank/DDBJ databases">
        <title>Genomic Encyclopedia of Type Strains, Phase IV (KMG-V): Genome sequencing to study the core and pangenomes of soil and plant-associated prokaryotes.</title>
        <authorList>
            <person name="Whitman W."/>
        </authorList>
    </citation>
    <scope>NUCLEOTIDE SEQUENCE [LARGE SCALE GENOMIC DNA]</scope>
    <source>
        <strain evidence="1 2">M8UP14</strain>
    </source>
</reference>
<dbReference type="Proteomes" id="UP000540989">
    <property type="component" value="Unassembled WGS sequence"/>
</dbReference>
<evidence type="ECO:0000313" key="2">
    <source>
        <dbReference type="Proteomes" id="UP000540989"/>
    </source>
</evidence>
<comment type="caution">
    <text evidence="1">The sequence shown here is derived from an EMBL/GenBank/DDBJ whole genome shotgun (WGS) entry which is preliminary data.</text>
</comment>
<accession>A0A7W7ZGD1</accession>
<keyword evidence="2" id="KW-1185">Reference proteome</keyword>
<sequence length="101" mass="11209">MAFDPALVLTDKAVVVATFTCAEAEAQIPTSRAKEKVIADFLEMARKIQEKTRRTSPQAQENTVIYSTPDYSVGLAGFIAYFFVENRWGKCSTPTREISLA</sequence>
<protein>
    <submittedName>
        <fullName evidence="1">Uncharacterized protein</fullName>
    </submittedName>
</protein>
<proteinExistence type="predicted"/>
<evidence type="ECO:0000313" key="1">
    <source>
        <dbReference type="EMBL" id="MBB5058766.1"/>
    </source>
</evidence>
<name>A0A7W7ZGD1_9BACT</name>
<organism evidence="1 2">
    <name type="scientific">Granulicella aggregans</name>
    <dbReference type="NCBI Taxonomy" id="474949"/>
    <lineage>
        <taxon>Bacteria</taxon>
        <taxon>Pseudomonadati</taxon>
        <taxon>Acidobacteriota</taxon>
        <taxon>Terriglobia</taxon>
        <taxon>Terriglobales</taxon>
        <taxon>Acidobacteriaceae</taxon>
        <taxon>Granulicella</taxon>
    </lineage>
</organism>
<dbReference type="EMBL" id="JACHIP010000004">
    <property type="protein sequence ID" value="MBB5058766.1"/>
    <property type="molecule type" value="Genomic_DNA"/>
</dbReference>
<dbReference type="RefSeq" id="WP_184218949.1">
    <property type="nucleotide sequence ID" value="NZ_JACHIP010000004.1"/>
</dbReference>